<dbReference type="SUPFAM" id="SSF117281">
    <property type="entry name" value="Kelch motif"/>
    <property type="match status" value="1"/>
</dbReference>
<gene>
    <name evidence="2" type="ORF">Fcan01_25101</name>
</gene>
<evidence type="ECO:0000313" key="3">
    <source>
        <dbReference type="Proteomes" id="UP000198287"/>
    </source>
</evidence>
<protein>
    <submittedName>
        <fullName evidence="2">Uncharacterized protein</fullName>
    </submittedName>
</protein>
<accession>A0A226D4I0</accession>
<feature type="signal peptide" evidence="1">
    <location>
        <begin position="1"/>
        <end position="22"/>
    </location>
</feature>
<evidence type="ECO:0000313" key="2">
    <source>
        <dbReference type="EMBL" id="OXA40139.1"/>
    </source>
</evidence>
<keyword evidence="3" id="KW-1185">Reference proteome</keyword>
<evidence type="ECO:0000256" key="1">
    <source>
        <dbReference type="SAM" id="SignalP"/>
    </source>
</evidence>
<dbReference type="Proteomes" id="UP000198287">
    <property type="component" value="Unassembled WGS sequence"/>
</dbReference>
<dbReference type="EMBL" id="LNIX01000034">
    <property type="protein sequence ID" value="OXA40139.1"/>
    <property type="molecule type" value="Genomic_DNA"/>
</dbReference>
<dbReference type="InterPro" id="IPR015915">
    <property type="entry name" value="Kelch-typ_b-propeller"/>
</dbReference>
<name>A0A226D4I0_FOLCA</name>
<comment type="caution">
    <text evidence="2">The sequence shown here is derived from an EMBL/GenBank/DDBJ whole genome shotgun (WGS) entry which is preliminary data.</text>
</comment>
<reference evidence="2 3" key="1">
    <citation type="submission" date="2015-12" db="EMBL/GenBank/DDBJ databases">
        <title>The genome of Folsomia candida.</title>
        <authorList>
            <person name="Faddeeva A."/>
            <person name="Derks M.F."/>
            <person name="Anvar Y."/>
            <person name="Smit S."/>
            <person name="Van Straalen N."/>
            <person name="Roelofs D."/>
        </authorList>
    </citation>
    <scope>NUCLEOTIDE SEQUENCE [LARGE SCALE GENOMIC DNA]</scope>
    <source>
        <strain evidence="2 3">VU population</strain>
        <tissue evidence="2">Whole body</tissue>
    </source>
</reference>
<organism evidence="2 3">
    <name type="scientific">Folsomia candida</name>
    <name type="common">Springtail</name>
    <dbReference type="NCBI Taxonomy" id="158441"/>
    <lineage>
        <taxon>Eukaryota</taxon>
        <taxon>Metazoa</taxon>
        <taxon>Ecdysozoa</taxon>
        <taxon>Arthropoda</taxon>
        <taxon>Hexapoda</taxon>
        <taxon>Collembola</taxon>
        <taxon>Entomobryomorpha</taxon>
        <taxon>Isotomoidea</taxon>
        <taxon>Isotomidae</taxon>
        <taxon>Proisotominae</taxon>
        <taxon>Folsomia</taxon>
    </lineage>
</organism>
<keyword evidence="1" id="KW-0732">Signal</keyword>
<dbReference type="Gene3D" id="2.120.10.80">
    <property type="entry name" value="Kelch-type beta propeller"/>
    <property type="match status" value="1"/>
</dbReference>
<dbReference type="AlphaFoldDB" id="A0A226D4I0"/>
<sequence length="277" mass="30600">MLANIYSIGILILLVSLNASSAHTLTAVYLNSKLPGFGACKLPYYDGYDSIYLFDGCRLRGESDVLLFTISTGTIVFFAELMGKVEKIPVREHEIFKFDTVTKLSTLVTELPNSILYTPTASHNESSSVAYIFGPSYGYQMVGVDLLSGASSHVATLPISVFGGTASCVGSKVYIFEGSNVSVYDGRYIYVMGGHSLWEEKRADGIYRFDPVTYEVEFIPVMKLPLVSETGSYLVAPAMVHVPSLSKIYFFGGLESHRNLTDIERFEIFYVDLSPRE</sequence>
<feature type="chain" id="PRO_5012285179" evidence="1">
    <location>
        <begin position="23"/>
        <end position="277"/>
    </location>
</feature>
<proteinExistence type="predicted"/>